<organism evidence="7 8">
    <name type="scientific">Orchesella cincta</name>
    <name type="common">Springtail</name>
    <name type="synonym">Podura cincta</name>
    <dbReference type="NCBI Taxonomy" id="48709"/>
    <lineage>
        <taxon>Eukaryota</taxon>
        <taxon>Metazoa</taxon>
        <taxon>Ecdysozoa</taxon>
        <taxon>Arthropoda</taxon>
        <taxon>Hexapoda</taxon>
        <taxon>Collembola</taxon>
        <taxon>Entomobryomorpha</taxon>
        <taxon>Entomobryoidea</taxon>
        <taxon>Orchesellidae</taxon>
        <taxon>Orchesellinae</taxon>
        <taxon>Orchesella</taxon>
    </lineage>
</organism>
<dbReference type="GO" id="GO:0005739">
    <property type="term" value="C:mitochondrion"/>
    <property type="evidence" value="ECO:0007669"/>
    <property type="project" value="TreeGrafter"/>
</dbReference>
<feature type="non-terminal residue" evidence="7">
    <location>
        <position position="181"/>
    </location>
</feature>
<protein>
    <recommendedName>
        <fullName evidence="5">oxaloacetate tautomerase</fullName>
        <ecNumber evidence="5">5.3.2.2</ecNumber>
    </recommendedName>
    <alternativeName>
        <fullName evidence="3">Fumarylacetoacetate hydrolase domain-containing protein 1</fullName>
    </alternativeName>
</protein>
<dbReference type="AlphaFoldDB" id="A0A1D2M4L7"/>
<keyword evidence="8" id="KW-1185">Reference proteome</keyword>
<keyword evidence="2" id="KW-0479">Metal-binding</keyword>
<gene>
    <name evidence="7" type="ORF">Ocin01_18754</name>
</gene>
<dbReference type="PANTHER" id="PTHR11820">
    <property type="entry name" value="ACYLPYRUVASE"/>
    <property type="match status" value="1"/>
</dbReference>
<evidence type="ECO:0000256" key="4">
    <source>
        <dbReference type="ARBA" id="ARBA00044911"/>
    </source>
</evidence>
<dbReference type="PANTHER" id="PTHR11820:SF7">
    <property type="entry name" value="ACYLPYRUVASE FAHD1, MITOCHONDRIAL"/>
    <property type="match status" value="1"/>
</dbReference>
<dbReference type="EMBL" id="LJIJ01004397">
    <property type="protein sequence ID" value="ODM87927.1"/>
    <property type="molecule type" value="Genomic_DNA"/>
</dbReference>
<evidence type="ECO:0000259" key="6">
    <source>
        <dbReference type="Pfam" id="PF01557"/>
    </source>
</evidence>
<accession>A0A1D2M4L7</accession>
<dbReference type="Proteomes" id="UP000094527">
    <property type="component" value="Unassembled WGS sequence"/>
</dbReference>
<dbReference type="EC" id="5.3.2.2" evidence="5"/>
<comment type="caution">
    <text evidence="7">The sequence shown here is derived from an EMBL/GenBank/DDBJ whole genome shotgun (WGS) entry which is preliminary data.</text>
</comment>
<dbReference type="InterPro" id="IPR011234">
    <property type="entry name" value="Fumarylacetoacetase-like_C"/>
</dbReference>
<dbReference type="GO" id="GO:0046872">
    <property type="term" value="F:metal ion binding"/>
    <property type="evidence" value="ECO:0007669"/>
    <property type="project" value="UniProtKB-KW"/>
</dbReference>
<comment type="catalytic activity">
    <reaction evidence="4">
        <text>oxaloacetate = enol-oxaloacetate</text>
        <dbReference type="Rhea" id="RHEA:16021"/>
        <dbReference type="ChEBI" id="CHEBI:16452"/>
        <dbReference type="ChEBI" id="CHEBI:17479"/>
        <dbReference type="EC" id="5.3.2.2"/>
    </reaction>
    <physiologicalReaction direction="right-to-left" evidence="4">
        <dbReference type="Rhea" id="RHEA:16023"/>
    </physiologicalReaction>
</comment>
<reference evidence="7 8" key="1">
    <citation type="journal article" date="2016" name="Genome Biol. Evol.">
        <title>Gene Family Evolution Reflects Adaptation to Soil Environmental Stressors in the Genome of the Collembolan Orchesella cincta.</title>
        <authorList>
            <person name="Faddeeva-Vakhrusheva A."/>
            <person name="Derks M.F."/>
            <person name="Anvar S.Y."/>
            <person name="Agamennone V."/>
            <person name="Suring W."/>
            <person name="Smit S."/>
            <person name="van Straalen N.M."/>
            <person name="Roelofs D."/>
        </authorList>
    </citation>
    <scope>NUCLEOTIDE SEQUENCE [LARGE SCALE GENOMIC DNA]</scope>
    <source>
        <tissue evidence="7">Mixed pool</tissue>
    </source>
</reference>
<evidence type="ECO:0000313" key="7">
    <source>
        <dbReference type="EMBL" id="ODM87927.1"/>
    </source>
</evidence>
<dbReference type="InterPro" id="IPR036663">
    <property type="entry name" value="Fumarylacetoacetase_C_sf"/>
</dbReference>
<dbReference type="GO" id="GO:0050163">
    <property type="term" value="F:oxaloacetate tautomerase activity"/>
    <property type="evidence" value="ECO:0007669"/>
    <property type="project" value="UniProtKB-EC"/>
</dbReference>
<sequence length="181" mass="19836">DHAAELGNAVPEIPLLFLKPASSYITEGTPIKIPKGCTSLHHEIELGVGTDIPEGSAMNHVAGYVLALDMTARDFQNIAKKKGNPWDLAKGFDTSCPVGKFIPKDAVSDPHNLELWCKYPYLISYISQYFTLEPNDIILTGTPPESVASTPVISSKVDLATWLKLSSRSRAKLVDHKYSRN</sequence>
<evidence type="ECO:0000256" key="2">
    <source>
        <dbReference type="ARBA" id="ARBA00022723"/>
    </source>
</evidence>
<evidence type="ECO:0000256" key="3">
    <source>
        <dbReference type="ARBA" id="ARBA00042340"/>
    </source>
</evidence>
<dbReference type="OrthoDB" id="411064at2759"/>
<proteinExistence type="inferred from homology"/>
<feature type="non-terminal residue" evidence="7">
    <location>
        <position position="1"/>
    </location>
</feature>
<dbReference type="Pfam" id="PF01557">
    <property type="entry name" value="FAA_hydrolase"/>
    <property type="match status" value="2"/>
</dbReference>
<name>A0A1D2M4L7_ORCCI</name>
<dbReference type="Gene3D" id="3.90.850.10">
    <property type="entry name" value="Fumarylacetoacetase-like, C-terminal domain"/>
    <property type="match status" value="1"/>
</dbReference>
<dbReference type="GO" id="GO:0018773">
    <property type="term" value="F:acetylpyruvate hydrolase activity"/>
    <property type="evidence" value="ECO:0007669"/>
    <property type="project" value="TreeGrafter"/>
</dbReference>
<feature type="domain" description="Fumarylacetoacetase-like C-terminal" evidence="6">
    <location>
        <begin position="1"/>
        <end position="118"/>
    </location>
</feature>
<evidence type="ECO:0000313" key="8">
    <source>
        <dbReference type="Proteomes" id="UP000094527"/>
    </source>
</evidence>
<feature type="domain" description="Fumarylacetoacetase-like C-terminal" evidence="6">
    <location>
        <begin position="119"/>
        <end position="144"/>
    </location>
</feature>
<dbReference type="SUPFAM" id="SSF56529">
    <property type="entry name" value="FAH"/>
    <property type="match status" value="1"/>
</dbReference>
<dbReference type="STRING" id="48709.A0A1D2M4L7"/>
<comment type="similarity">
    <text evidence="1">Belongs to the FAH family.</text>
</comment>
<evidence type="ECO:0000256" key="1">
    <source>
        <dbReference type="ARBA" id="ARBA00010211"/>
    </source>
</evidence>
<evidence type="ECO:0000256" key="5">
    <source>
        <dbReference type="ARBA" id="ARBA00044973"/>
    </source>
</evidence>